<dbReference type="PANTHER" id="PTHR31157">
    <property type="entry name" value="SCP DOMAIN-CONTAINING PROTEIN"/>
    <property type="match status" value="1"/>
</dbReference>
<keyword evidence="4" id="KW-1185">Reference proteome</keyword>
<comment type="caution">
    <text evidence="3">The sequence shown here is derived from an EMBL/GenBank/DDBJ whole genome shotgun (WGS) entry which is preliminary data.</text>
</comment>
<keyword evidence="1" id="KW-0732">Signal</keyword>
<name>A0A246K6C9_9SPHN</name>
<feature type="domain" description="SCP" evidence="2">
    <location>
        <begin position="82"/>
        <end position="193"/>
    </location>
</feature>
<dbReference type="PANTHER" id="PTHR31157:SF1">
    <property type="entry name" value="SCP DOMAIN-CONTAINING PROTEIN"/>
    <property type="match status" value="1"/>
</dbReference>
<dbReference type="Pfam" id="PF00188">
    <property type="entry name" value="CAP"/>
    <property type="match status" value="1"/>
</dbReference>
<evidence type="ECO:0000259" key="2">
    <source>
        <dbReference type="Pfam" id="PF00188"/>
    </source>
</evidence>
<organism evidence="3 4">
    <name type="scientific">Sphingopyxis witflariensis</name>
    <dbReference type="NCBI Taxonomy" id="173675"/>
    <lineage>
        <taxon>Bacteria</taxon>
        <taxon>Pseudomonadati</taxon>
        <taxon>Pseudomonadota</taxon>
        <taxon>Alphaproteobacteria</taxon>
        <taxon>Sphingomonadales</taxon>
        <taxon>Sphingomonadaceae</taxon>
        <taxon>Sphingopyxis</taxon>
    </lineage>
</organism>
<evidence type="ECO:0000313" key="3">
    <source>
        <dbReference type="EMBL" id="OWR01542.1"/>
    </source>
</evidence>
<evidence type="ECO:0000256" key="1">
    <source>
        <dbReference type="SAM" id="SignalP"/>
    </source>
</evidence>
<feature type="signal peptide" evidence="1">
    <location>
        <begin position="1"/>
        <end position="21"/>
    </location>
</feature>
<evidence type="ECO:0000313" key="4">
    <source>
        <dbReference type="Proteomes" id="UP000197097"/>
    </source>
</evidence>
<dbReference type="Gene3D" id="3.40.33.10">
    <property type="entry name" value="CAP"/>
    <property type="match status" value="1"/>
</dbReference>
<dbReference type="InterPro" id="IPR014044">
    <property type="entry name" value="CAP_dom"/>
</dbReference>
<feature type="chain" id="PRO_5013213105" description="SCP domain-containing protein" evidence="1">
    <location>
        <begin position="22"/>
        <end position="219"/>
    </location>
</feature>
<dbReference type="RefSeq" id="WP_088471354.1">
    <property type="nucleotide sequence ID" value="NZ_NISJ01000001.1"/>
</dbReference>
<reference evidence="3 4" key="1">
    <citation type="journal article" date="2002" name="Int. J. Syst. Evol. Microbiol.">
        <title>Sphingopyxis witflariensis sp. nov., isolated from activated sludge.</title>
        <authorList>
            <person name="Kampfer P."/>
            <person name="Witzenberger R."/>
            <person name="Denner E.B."/>
            <person name="Busse H.J."/>
            <person name="Neef A."/>
        </authorList>
    </citation>
    <scope>NUCLEOTIDE SEQUENCE [LARGE SCALE GENOMIC DNA]</scope>
    <source>
        <strain evidence="3 4">DSM 14551</strain>
    </source>
</reference>
<dbReference type="EMBL" id="NISJ01000001">
    <property type="protein sequence ID" value="OWR01542.1"/>
    <property type="molecule type" value="Genomic_DNA"/>
</dbReference>
<accession>A0A246K6C9</accession>
<gene>
    <name evidence="3" type="ORF">CDQ91_03980</name>
</gene>
<protein>
    <recommendedName>
        <fullName evidence="2">SCP domain-containing protein</fullName>
    </recommendedName>
</protein>
<sequence>MRWKYMLWAGLAIASTTAATAAPGDFEGDVLDELNALRADPRGYARVVAQTRERYDGDILRGRYDDEIDIQTREGVAALDEAVAALRVARPVATLKHGEILARAAADHVAAQSRSGEVGHRSRGRGPGERVVARGGGRYVGEVITYGHSDPVTVIEQLLVDDGVPGRGHRFAVLEARYRYAGAACGRHSVHRTMCVIMLSETADGSPPPPPKRPAARPN</sequence>
<dbReference type="Proteomes" id="UP000197097">
    <property type="component" value="Unassembled WGS sequence"/>
</dbReference>
<proteinExistence type="predicted"/>
<dbReference type="InterPro" id="IPR035940">
    <property type="entry name" value="CAP_sf"/>
</dbReference>
<dbReference type="OrthoDB" id="7550377at2"/>
<dbReference type="AlphaFoldDB" id="A0A246K6C9"/>